<evidence type="ECO:0000313" key="16">
    <source>
        <dbReference type="Proteomes" id="UP000289193"/>
    </source>
</evidence>
<evidence type="ECO:0000256" key="5">
    <source>
        <dbReference type="ARBA" id="ARBA00022989"/>
    </source>
</evidence>
<evidence type="ECO:0000313" key="15">
    <source>
        <dbReference type="Proteomes" id="UP000253850"/>
    </source>
</evidence>
<dbReference type="InterPro" id="IPR051310">
    <property type="entry name" value="MCP_chemotaxis"/>
</dbReference>
<comment type="subcellular location">
    <subcellularLocation>
        <location evidence="1">Cell membrane</location>
        <topology evidence="1">Multi-pass membrane protein</topology>
    </subcellularLocation>
</comment>
<feature type="transmembrane region" description="Helical" evidence="10">
    <location>
        <begin position="352"/>
        <end position="374"/>
    </location>
</feature>
<dbReference type="InterPro" id="IPR004089">
    <property type="entry name" value="MCPsignal_dom"/>
</dbReference>
<dbReference type="CDD" id="cd11386">
    <property type="entry name" value="MCP_signal"/>
    <property type="match status" value="1"/>
</dbReference>
<proteinExistence type="inferred from homology"/>
<reference evidence="13 15" key="2">
    <citation type="submission" date="2018-07" db="EMBL/GenBank/DDBJ databases">
        <title>Complete genome of the Arcobacter bivalviorum type strain LMG 26154.</title>
        <authorList>
            <person name="Miller W.G."/>
            <person name="Yee E."/>
            <person name="Bono J.L."/>
        </authorList>
    </citation>
    <scope>NUCLEOTIDE SEQUENCE [LARGE SCALE GENOMIC DNA]</scope>
    <source>
        <strain evidence="13 15">LMG 26154</strain>
    </source>
</reference>
<feature type="domain" description="HAMP" evidence="12">
    <location>
        <begin position="437"/>
        <end position="486"/>
    </location>
</feature>
<evidence type="ECO:0000256" key="7">
    <source>
        <dbReference type="ARBA" id="ARBA00029447"/>
    </source>
</evidence>
<dbReference type="GO" id="GO:0004888">
    <property type="term" value="F:transmembrane signaling receptor activity"/>
    <property type="evidence" value="ECO:0007669"/>
    <property type="project" value="TreeGrafter"/>
</dbReference>
<dbReference type="SMART" id="SM00283">
    <property type="entry name" value="MA"/>
    <property type="match status" value="1"/>
</dbReference>
<dbReference type="AlphaFoldDB" id="A0AAX2A9W5"/>
<dbReference type="GO" id="GO:0007165">
    <property type="term" value="P:signal transduction"/>
    <property type="evidence" value="ECO:0007669"/>
    <property type="project" value="UniProtKB-KW"/>
</dbReference>
<dbReference type="Gene3D" id="1.10.287.950">
    <property type="entry name" value="Methyl-accepting chemotaxis protein"/>
    <property type="match status" value="1"/>
</dbReference>
<dbReference type="Gene3D" id="1.20.120.1530">
    <property type="match status" value="1"/>
</dbReference>
<dbReference type="Gene3D" id="3.30.450.20">
    <property type="entry name" value="PAS domain"/>
    <property type="match status" value="2"/>
</dbReference>
<dbReference type="GO" id="GO:0005886">
    <property type="term" value="C:plasma membrane"/>
    <property type="evidence" value="ECO:0007669"/>
    <property type="project" value="UniProtKB-SubCell"/>
</dbReference>
<keyword evidence="16" id="KW-1185">Reference proteome</keyword>
<organism evidence="14 16">
    <name type="scientific">Halarcobacter bivalviorum</name>
    <dbReference type="NCBI Taxonomy" id="663364"/>
    <lineage>
        <taxon>Bacteria</taxon>
        <taxon>Pseudomonadati</taxon>
        <taxon>Campylobacterota</taxon>
        <taxon>Epsilonproteobacteria</taxon>
        <taxon>Campylobacterales</taxon>
        <taxon>Arcobacteraceae</taxon>
        <taxon>Halarcobacter</taxon>
    </lineage>
</organism>
<dbReference type="EMBL" id="PDKM01000002">
    <property type="protein sequence ID" value="RXK10387.1"/>
    <property type="molecule type" value="Genomic_DNA"/>
</dbReference>
<keyword evidence="4 10" id="KW-0812">Transmembrane</keyword>
<accession>A0AAX2A9W5</accession>
<evidence type="ECO:0000256" key="10">
    <source>
        <dbReference type="SAM" id="Phobius"/>
    </source>
</evidence>
<evidence type="ECO:0000256" key="2">
    <source>
        <dbReference type="ARBA" id="ARBA00022475"/>
    </source>
</evidence>
<keyword evidence="8" id="KW-0807">Transducer</keyword>
<dbReference type="PANTHER" id="PTHR43531:SF11">
    <property type="entry name" value="METHYL-ACCEPTING CHEMOTAXIS PROTEIN 3"/>
    <property type="match status" value="1"/>
</dbReference>
<dbReference type="KEGG" id="hbv:ABIV_1699"/>
<dbReference type="EMBL" id="CP031217">
    <property type="protein sequence ID" value="AXH12689.1"/>
    <property type="molecule type" value="Genomic_DNA"/>
</dbReference>
<dbReference type="PROSITE" id="PS50111">
    <property type="entry name" value="CHEMOTAXIS_TRANSDUC_2"/>
    <property type="match status" value="1"/>
</dbReference>
<dbReference type="PROSITE" id="PS50885">
    <property type="entry name" value="HAMP"/>
    <property type="match status" value="1"/>
</dbReference>
<dbReference type="SMART" id="SM01049">
    <property type="entry name" value="Cache_2"/>
    <property type="match status" value="2"/>
</dbReference>
<dbReference type="InterPro" id="IPR003660">
    <property type="entry name" value="HAMP_dom"/>
</dbReference>
<evidence type="ECO:0000256" key="4">
    <source>
        <dbReference type="ARBA" id="ARBA00022692"/>
    </source>
</evidence>
<keyword evidence="3" id="KW-0145">Chemotaxis</keyword>
<evidence type="ECO:0000259" key="12">
    <source>
        <dbReference type="PROSITE" id="PS50885"/>
    </source>
</evidence>
<evidence type="ECO:0000256" key="6">
    <source>
        <dbReference type="ARBA" id="ARBA00023136"/>
    </source>
</evidence>
<feature type="coiled-coil region" evidence="9">
    <location>
        <begin position="667"/>
        <end position="726"/>
    </location>
</feature>
<evidence type="ECO:0000313" key="13">
    <source>
        <dbReference type="EMBL" id="AXH12689.1"/>
    </source>
</evidence>
<dbReference type="Proteomes" id="UP000289193">
    <property type="component" value="Unassembled WGS sequence"/>
</dbReference>
<dbReference type="RefSeq" id="WP_114839515.1">
    <property type="nucleotide sequence ID" value="NZ_CP031217.1"/>
</dbReference>
<keyword evidence="9" id="KW-0175">Coiled coil</keyword>
<dbReference type="Proteomes" id="UP000253850">
    <property type="component" value="Chromosome"/>
</dbReference>
<sequence>MINNASIKVKLLSTVIIAILVVAFYMLFELISSLKHEAQIVTTQTEKTAYENKEQELKNYVSLAFETVESYYERTSKEKVKSEVESYITEQSGFLFSIIEAEYEKNKNILSEQALKEKIMSIVESTRYGTSGYFWINDFNYKMVMHPIKKELSGQYFKNTPKVPFVELGVDALKKVKEDQTFIEYSFYNPSSKKTVFKASIVKVFKPYNWIIGTGAYIDDISEKMKQEALKAIASMKYGDNGYFWVNDSNHVVTAHGASDALVGKNMKDLQDKKGKYLYQEIVKTANASKEGGLVKYFWTIPGREGDFEKFSYVQRFEPWDMIIGTGSYIVDTEEQLQKLNKLTEENISSSILNSVITVLILLVVLTVLVIFILNKVVFNPLSYFQNGLLDFFKYVNKETENINPIEVTANDEIGKMASLINENINKTKTIIEQDNKVISDVKTIVNRVSDGYLENRISSTTNNESLEELKNLLNNMLDNLEKLVGKNINALSEVLEQYANRDFTKTLDSSTSGKIGNDILNLNKMITTILQDNKEDGETLQDKSTELSTNVRTLSENATSQAASLEETAASIEEITGNIRQTNEKAQQMLKISSQTQNSAHKGKDLATRTSVSMEEINEKVTMINEAITVIDQIAFQTNILSLNAAVEAATAGEAGKGFAVVAAEVRNLASRSAEAAKEIKELVEDATIKANDGKNISSEMINGFQELEENIKLTNNLINDVTNAANEQSSGMNQISDAVNQLDRFTQENASIADKTNFIAQETNSIANDIVEAVNRNKFNQK</sequence>
<feature type="domain" description="Methyl-accepting transducer" evidence="11">
    <location>
        <begin position="537"/>
        <end position="766"/>
    </location>
</feature>
<dbReference type="InterPro" id="IPR033480">
    <property type="entry name" value="sCache_2"/>
</dbReference>
<name>A0AAX2A9W5_9BACT</name>
<evidence type="ECO:0000259" key="11">
    <source>
        <dbReference type="PROSITE" id="PS50111"/>
    </source>
</evidence>
<keyword evidence="5 10" id="KW-1133">Transmembrane helix</keyword>
<dbReference type="GO" id="GO:0006935">
    <property type="term" value="P:chemotaxis"/>
    <property type="evidence" value="ECO:0007669"/>
    <property type="project" value="UniProtKB-KW"/>
</dbReference>
<dbReference type="Pfam" id="PF08269">
    <property type="entry name" value="dCache_2"/>
    <property type="match status" value="1"/>
</dbReference>
<evidence type="ECO:0000256" key="8">
    <source>
        <dbReference type="PROSITE-ProRule" id="PRU00284"/>
    </source>
</evidence>
<comment type="similarity">
    <text evidence="7">Belongs to the methyl-accepting chemotaxis (MCP) protein family.</text>
</comment>
<keyword evidence="6 10" id="KW-0472">Membrane</keyword>
<feature type="transmembrane region" description="Helical" evidence="10">
    <location>
        <begin position="12"/>
        <end position="31"/>
    </location>
</feature>
<dbReference type="Pfam" id="PF00015">
    <property type="entry name" value="MCPsignal"/>
    <property type="match status" value="1"/>
</dbReference>
<dbReference type="InterPro" id="IPR004010">
    <property type="entry name" value="Double_Cache_2"/>
</dbReference>
<gene>
    <name evidence="13" type="ORF">ABIV_1699</name>
    <name evidence="14" type="ORF">CRV05_03700</name>
</gene>
<reference evidence="14 16" key="1">
    <citation type="submission" date="2017-10" db="EMBL/GenBank/DDBJ databases">
        <title>Genomics of the genus Arcobacter.</title>
        <authorList>
            <person name="Perez-Cataluna A."/>
            <person name="Figueras M.J."/>
        </authorList>
    </citation>
    <scope>NUCLEOTIDE SEQUENCE [LARGE SCALE GENOMIC DNA]</scope>
    <source>
        <strain evidence="14 16">CECT 7835</strain>
    </source>
</reference>
<dbReference type="SUPFAM" id="SSF58104">
    <property type="entry name" value="Methyl-accepting chemotaxis protein (MCP) signaling domain"/>
    <property type="match status" value="1"/>
</dbReference>
<keyword evidence="2" id="KW-1003">Cell membrane</keyword>
<evidence type="ECO:0000256" key="3">
    <source>
        <dbReference type="ARBA" id="ARBA00022500"/>
    </source>
</evidence>
<feature type="coiled-coil region" evidence="9">
    <location>
        <begin position="556"/>
        <end position="586"/>
    </location>
</feature>
<dbReference type="PANTHER" id="PTHR43531">
    <property type="entry name" value="PROTEIN ICFG"/>
    <property type="match status" value="1"/>
</dbReference>
<protein>
    <submittedName>
        <fullName evidence="13">Cache sensor-containing MCP-domain signal transduction protein</fullName>
    </submittedName>
    <submittedName>
        <fullName evidence="14">Chemotaxis protein</fullName>
    </submittedName>
</protein>
<evidence type="ECO:0000256" key="9">
    <source>
        <dbReference type="SAM" id="Coils"/>
    </source>
</evidence>
<evidence type="ECO:0000313" key="14">
    <source>
        <dbReference type="EMBL" id="RXK10387.1"/>
    </source>
</evidence>
<evidence type="ECO:0000256" key="1">
    <source>
        <dbReference type="ARBA" id="ARBA00004651"/>
    </source>
</evidence>